<evidence type="ECO:0008006" key="3">
    <source>
        <dbReference type="Google" id="ProtNLM"/>
    </source>
</evidence>
<proteinExistence type="predicted"/>
<comment type="caution">
    <text evidence="1">The sequence shown here is derived from an EMBL/GenBank/DDBJ whole genome shotgun (WGS) entry which is preliminary data.</text>
</comment>
<reference evidence="1 2" key="1">
    <citation type="submission" date="2021-04" db="EMBL/GenBank/DDBJ databases">
        <authorList>
            <person name="Ivanova A."/>
        </authorList>
    </citation>
    <scope>NUCLEOTIDE SEQUENCE [LARGE SCALE GENOMIC DNA]</scope>
    <source>
        <strain evidence="1 2">G18</strain>
    </source>
</reference>
<sequence length="451" mass="50864">MMSDAVSCYHDLLASGSALAADSQAALEKVQQIRGLHFGTRPVCTVLRPRFLTPAQYHLLHETVNVLLPAFHAMYERALADPIFRQQFRMLDWEEQLLGIDPGFRDPSPTSRFDTFFASDDELLFTEFNTETPAGAGYSDALAELFYGVPVFQEFQRRFRVNPIPAKPGVLHALTDSFKQWQGHTSDAPRIAILDWREVPTFSEFVLFYDYFKAMGIEARIVDPREVEYRAGRLMAGDYHITLIYKRVLISELIERGGIDHPVVQAVRDRAVCMVNSFRCKILFKKASLAVLSDERNAALFTPVQQAAIARHIPWTRVVESRKTTIEGAEIDLVPWASANKDRLVLKPNDDYGGKGIVLGWLVDQRTWDDAIQTALALPYVVQQKVKLPYEAFPSFENNSLQVIDRMLDTNPYVAFGAFMHGCLTRISTEELVNVTAGGGSTVPTFLVEPR</sequence>
<dbReference type="SUPFAM" id="SSF56059">
    <property type="entry name" value="Glutathione synthetase ATP-binding domain-like"/>
    <property type="match status" value="1"/>
</dbReference>
<accession>A0ABS5BSB5</accession>
<name>A0ABS5BSB5_9BACT</name>
<dbReference type="Proteomes" id="UP000676565">
    <property type="component" value="Unassembled WGS sequence"/>
</dbReference>
<gene>
    <name evidence="1" type="ORF">J8F10_15315</name>
</gene>
<protein>
    <recommendedName>
        <fullName evidence="3">Circularly permuted type 2 ATP-grasp protein</fullName>
    </recommendedName>
</protein>
<evidence type="ECO:0000313" key="1">
    <source>
        <dbReference type="EMBL" id="MBP3956642.1"/>
    </source>
</evidence>
<evidence type="ECO:0000313" key="2">
    <source>
        <dbReference type="Proteomes" id="UP000676565"/>
    </source>
</evidence>
<dbReference type="EMBL" id="JAGKQQ010000001">
    <property type="protein sequence ID" value="MBP3956642.1"/>
    <property type="molecule type" value="Genomic_DNA"/>
</dbReference>
<keyword evidence="2" id="KW-1185">Reference proteome</keyword>
<organism evidence="1 2">
    <name type="scientific">Gemmata palustris</name>
    <dbReference type="NCBI Taxonomy" id="2822762"/>
    <lineage>
        <taxon>Bacteria</taxon>
        <taxon>Pseudomonadati</taxon>
        <taxon>Planctomycetota</taxon>
        <taxon>Planctomycetia</taxon>
        <taxon>Gemmatales</taxon>
        <taxon>Gemmataceae</taxon>
        <taxon>Gemmata</taxon>
    </lineage>
</organism>